<name>M2PRW1_CERS8</name>
<dbReference type="Gene3D" id="1.20.930.20">
    <property type="entry name" value="Adaptor protein Cbl, N-terminal domain"/>
    <property type="match status" value="1"/>
</dbReference>
<dbReference type="GO" id="GO:0007166">
    <property type="term" value="P:cell surface receptor signaling pathway"/>
    <property type="evidence" value="ECO:0007669"/>
    <property type="project" value="InterPro"/>
</dbReference>
<feature type="non-terminal residue" evidence="1">
    <location>
        <position position="1"/>
    </location>
</feature>
<reference evidence="1 2" key="1">
    <citation type="journal article" date="2012" name="Proc. Natl. Acad. Sci. U.S.A.">
        <title>Comparative genomics of Ceriporiopsis subvermispora and Phanerochaete chrysosporium provide insight into selective ligninolysis.</title>
        <authorList>
            <person name="Fernandez-Fueyo E."/>
            <person name="Ruiz-Duenas F.J."/>
            <person name="Ferreira P."/>
            <person name="Floudas D."/>
            <person name="Hibbett D.S."/>
            <person name="Canessa P."/>
            <person name="Larrondo L.F."/>
            <person name="James T.Y."/>
            <person name="Seelenfreund D."/>
            <person name="Lobos S."/>
            <person name="Polanco R."/>
            <person name="Tello M."/>
            <person name="Honda Y."/>
            <person name="Watanabe T."/>
            <person name="Watanabe T."/>
            <person name="Ryu J.S."/>
            <person name="Kubicek C.P."/>
            <person name="Schmoll M."/>
            <person name="Gaskell J."/>
            <person name="Hammel K.E."/>
            <person name="St John F.J."/>
            <person name="Vanden Wymelenberg A."/>
            <person name="Sabat G."/>
            <person name="Splinter BonDurant S."/>
            <person name="Syed K."/>
            <person name="Yadav J.S."/>
            <person name="Doddapaneni H."/>
            <person name="Subramanian V."/>
            <person name="Lavin J.L."/>
            <person name="Oguiza J.A."/>
            <person name="Perez G."/>
            <person name="Pisabarro A.G."/>
            <person name="Ramirez L."/>
            <person name="Santoyo F."/>
            <person name="Master E."/>
            <person name="Coutinho P.M."/>
            <person name="Henrissat B."/>
            <person name="Lombard V."/>
            <person name="Magnuson J.K."/>
            <person name="Kuees U."/>
            <person name="Hori C."/>
            <person name="Igarashi K."/>
            <person name="Samejima M."/>
            <person name="Held B.W."/>
            <person name="Barry K.W."/>
            <person name="LaButti K.M."/>
            <person name="Lapidus A."/>
            <person name="Lindquist E.A."/>
            <person name="Lucas S.M."/>
            <person name="Riley R."/>
            <person name="Salamov A.A."/>
            <person name="Hoffmeister D."/>
            <person name="Schwenk D."/>
            <person name="Hadar Y."/>
            <person name="Yarden O."/>
            <person name="de Vries R.P."/>
            <person name="Wiebenga A."/>
            <person name="Stenlid J."/>
            <person name="Eastwood D."/>
            <person name="Grigoriev I.V."/>
            <person name="Berka R.M."/>
            <person name="Blanchette R.A."/>
            <person name="Kersten P."/>
            <person name="Martinez A.T."/>
            <person name="Vicuna R."/>
            <person name="Cullen D."/>
        </authorList>
    </citation>
    <scope>NUCLEOTIDE SEQUENCE [LARGE SCALE GENOMIC DNA]</scope>
    <source>
        <strain evidence="1 2">B</strain>
    </source>
</reference>
<keyword evidence="2" id="KW-1185">Reference proteome</keyword>
<dbReference type="Proteomes" id="UP000016930">
    <property type="component" value="Unassembled WGS sequence"/>
</dbReference>
<proteinExistence type="predicted"/>
<gene>
    <name evidence="1" type="ORF">CERSUDRAFT_104557</name>
</gene>
<organism evidence="1 2">
    <name type="scientific">Ceriporiopsis subvermispora (strain B)</name>
    <name type="common">White-rot fungus</name>
    <name type="synonym">Gelatoporia subvermispora</name>
    <dbReference type="NCBI Taxonomy" id="914234"/>
    <lineage>
        <taxon>Eukaryota</taxon>
        <taxon>Fungi</taxon>
        <taxon>Dikarya</taxon>
        <taxon>Basidiomycota</taxon>
        <taxon>Agaricomycotina</taxon>
        <taxon>Agaricomycetes</taxon>
        <taxon>Polyporales</taxon>
        <taxon>Gelatoporiaceae</taxon>
        <taxon>Gelatoporia</taxon>
    </lineage>
</organism>
<dbReference type="InterPro" id="IPR059179">
    <property type="entry name" value="MLKL-like_MCAfunc"/>
</dbReference>
<protein>
    <recommendedName>
        <fullName evidence="3">Fungal N-terminal domain-containing protein</fullName>
    </recommendedName>
</protein>
<dbReference type="InterPro" id="IPR036537">
    <property type="entry name" value="Adaptor_Cbl_N_dom_sf"/>
</dbReference>
<evidence type="ECO:0000313" key="2">
    <source>
        <dbReference type="Proteomes" id="UP000016930"/>
    </source>
</evidence>
<dbReference type="EMBL" id="KB445794">
    <property type="protein sequence ID" value="EMD39359.1"/>
    <property type="molecule type" value="Genomic_DNA"/>
</dbReference>
<evidence type="ECO:0008006" key="3">
    <source>
        <dbReference type="Google" id="ProtNLM"/>
    </source>
</evidence>
<dbReference type="AlphaFoldDB" id="M2PRW1"/>
<dbReference type="HOGENOM" id="CLU_082456_0_0_1"/>
<evidence type="ECO:0000313" key="1">
    <source>
        <dbReference type="EMBL" id="EMD39359.1"/>
    </source>
</evidence>
<accession>M2PRW1</accession>
<dbReference type="CDD" id="cd21037">
    <property type="entry name" value="MLKL_NTD"/>
    <property type="match status" value="1"/>
</dbReference>
<sequence>MPKFTSDDILAHSITALKAFKEASSAISSIPALPAVLNVVLEIVETIENVKENKDLLSKLRVRVIGLGNDLIEDIADYGNTIDPSFDFQLRKILTTLEDVQKGLITLSRQRSVSRWMHRGSIKSKLSDQAETVEEMRHKYLRTMLSTLTRNALQQVRYTKDGHLYFRDSDLRQPGKRRICGGSSMYSEEMIARYEGGVVAVRFLRPGNSIEVDPHR</sequence>